<dbReference type="Pfam" id="PF00425">
    <property type="entry name" value="Chorismate_bind"/>
    <property type="match status" value="1"/>
</dbReference>
<reference evidence="3 4" key="1">
    <citation type="submission" date="2020-02" db="EMBL/GenBank/DDBJ databases">
        <title>Bacillus aquiflavi sp. nov., isolated from yellow water of strong flavor Chinese baijiu in Yibin region of China.</title>
        <authorList>
            <person name="Xie J."/>
        </authorList>
    </citation>
    <scope>NUCLEOTIDE SEQUENCE [LARGE SCALE GENOMIC DNA]</scope>
    <source>
        <strain evidence="3 4">3H-10</strain>
    </source>
</reference>
<feature type="domain" description="Chorismate-utilising enzyme C-terminal" evidence="1">
    <location>
        <begin position="115"/>
        <end position="370"/>
    </location>
</feature>
<dbReference type="GO" id="GO:0000162">
    <property type="term" value="P:L-tryptophan biosynthetic process"/>
    <property type="evidence" value="ECO:0007669"/>
    <property type="project" value="TreeGrafter"/>
</dbReference>
<keyword evidence="4" id="KW-1185">Reference proteome</keyword>
<dbReference type="GO" id="GO:0046820">
    <property type="term" value="F:4-amino-4-deoxychorismate synthase activity"/>
    <property type="evidence" value="ECO:0007669"/>
    <property type="project" value="TreeGrafter"/>
</dbReference>
<dbReference type="Gene3D" id="3.20.10.10">
    <property type="entry name" value="D-amino Acid Aminotransferase, subunit A, domain 2"/>
    <property type="match status" value="1"/>
</dbReference>
<comment type="caution">
    <text evidence="3">The sequence shown here is derived from an EMBL/GenBank/DDBJ whole genome shotgun (WGS) entry which is preliminary data.</text>
</comment>
<dbReference type="InterPro" id="IPR005801">
    <property type="entry name" value="ADC_synthase"/>
</dbReference>
<dbReference type="PANTHER" id="PTHR11236:SF50">
    <property type="entry name" value="AMINODEOXYCHORISMATE SYNTHASE COMPONENT 1"/>
    <property type="match status" value="1"/>
</dbReference>
<organism evidence="3 4">
    <name type="scientific">Bacillus aquiflavi</name>
    <dbReference type="NCBI Taxonomy" id="2672567"/>
    <lineage>
        <taxon>Bacteria</taxon>
        <taxon>Bacillati</taxon>
        <taxon>Bacillota</taxon>
        <taxon>Bacilli</taxon>
        <taxon>Bacillales</taxon>
        <taxon>Bacillaceae</taxon>
        <taxon>Bacillus</taxon>
    </lineage>
</organism>
<dbReference type="Proteomes" id="UP000570010">
    <property type="component" value="Unassembled WGS sequence"/>
</dbReference>
<dbReference type="SUPFAM" id="SSF56752">
    <property type="entry name" value="D-aminoacid aminotransferase-like PLP-dependent enzymes"/>
    <property type="match status" value="1"/>
</dbReference>
<dbReference type="EMBL" id="JACEIO010000009">
    <property type="protein sequence ID" value="MBA4536644.1"/>
    <property type="molecule type" value="Genomic_DNA"/>
</dbReference>
<dbReference type="Proteomes" id="UP000472971">
    <property type="component" value="Unassembled WGS sequence"/>
</dbReference>
<evidence type="ECO:0000313" key="2">
    <source>
        <dbReference type="EMBL" id="MBA4536644.1"/>
    </source>
</evidence>
<reference evidence="2 5" key="2">
    <citation type="submission" date="2020-07" db="EMBL/GenBank/DDBJ databases">
        <authorList>
            <person name="Feng H."/>
        </authorList>
    </citation>
    <scope>NUCLEOTIDE SEQUENCE [LARGE SCALE GENOMIC DNA]</scope>
    <source>
        <strain evidence="5">s-12</strain>
        <strain evidence="2">S-12</strain>
    </source>
</reference>
<evidence type="ECO:0000313" key="3">
    <source>
        <dbReference type="EMBL" id="NEY81012.1"/>
    </source>
</evidence>
<dbReference type="Gene3D" id="3.60.120.10">
    <property type="entry name" value="Anthranilate synthase"/>
    <property type="match status" value="1"/>
</dbReference>
<dbReference type="AlphaFoldDB" id="A0A6B3VVJ5"/>
<dbReference type="InterPro" id="IPR001544">
    <property type="entry name" value="Aminotrans_IV"/>
</dbReference>
<dbReference type="InterPro" id="IPR036038">
    <property type="entry name" value="Aminotransferase-like"/>
</dbReference>
<evidence type="ECO:0000313" key="4">
    <source>
        <dbReference type="Proteomes" id="UP000472971"/>
    </source>
</evidence>
<name>A0A6B3VVJ5_9BACI</name>
<dbReference type="InterPro" id="IPR043131">
    <property type="entry name" value="BCAT-like_N"/>
</dbReference>
<evidence type="ECO:0000259" key="1">
    <source>
        <dbReference type="Pfam" id="PF00425"/>
    </source>
</evidence>
<evidence type="ECO:0000313" key="5">
    <source>
        <dbReference type="Proteomes" id="UP000570010"/>
    </source>
</evidence>
<dbReference type="InterPro" id="IPR019999">
    <property type="entry name" value="Anth_synth_I-like"/>
</dbReference>
<dbReference type="Gene3D" id="3.30.470.10">
    <property type="match status" value="1"/>
</dbReference>
<dbReference type="SUPFAM" id="SSF56322">
    <property type="entry name" value="ADC synthase"/>
    <property type="match status" value="1"/>
</dbReference>
<accession>A0A6B3VVJ5</accession>
<protein>
    <submittedName>
        <fullName evidence="3">Aminodeoxychorismate synthase, component I</fullName>
    </submittedName>
    <submittedName>
        <fullName evidence="2">Chorismate-binding protein</fullName>
    </submittedName>
</protein>
<sequence length="587" mass="67082">MINNNKRTLFFHFKGINDKKQKMIFTNPIHEVVAWTVDEVRQSLKKILKYTKQGYYAAGYIAYEAAPAFNKTYSVCDAGDMPLLWFGIFPEIKTQDLKITKGSYELGSWISTIKQQEYNEKIRTIKSAIKLKQTKQVNYTMRLKAKFKGNDRLLFDHLSNAQNSDYQAYLDTGRFKILSASPELFFKWDGKELTTRPMKGTARRGRWLEEDEENYSWLKNSSKNKTENKMVVELLQDELCTVAKESTAPVSSLFNIEKYPTVWQMTSTIKTKTKEDASLEEILTALFPSGSVTGVSKSSAMDLIAKLEDSPRGVYCGAIGYICPGGEAVFNVPIRTVIIDSTKGIAEYSAGGGITANSQEKEEYDEVFAKAAILSVKSVPFQLLETFRLQNGQYSLYEHHLKRLQASAKYFNYPIYIKKISEALQQFNVKRSNFIGKVRLLVNKHGDVTVEGQPITERVNQKKRVVIADRPIDRTNVFFYHKTTNRSIYEAYSDLINDQIDDVLLWNNRKEVTEFINGNIVVETNGKKYTPPISCGLLPGTFRAQLLKNGEIEERIIYLNELPQFSKVWLINSVRGWVSVNLYLSNS</sequence>
<dbReference type="InterPro" id="IPR043132">
    <property type="entry name" value="BCAT-like_C"/>
</dbReference>
<dbReference type="Pfam" id="PF01063">
    <property type="entry name" value="Aminotran_4"/>
    <property type="match status" value="1"/>
</dbReference>
<dbReference type="InterPro" id="IPR015890">
    <property type="entry name" value="Chorismate_C"/>
</dbReference>
<dbReference type="PANTHER" id="PTHR11236">
    <property type="entry name" value="AMINOBENZOATE/ANTHRANILATE SYNTHASE"/>
    <property type="match status" value="1"/>
</dbReference>
<gene>
    <name evidence="3" type="ORF">G4D64_05640</name>
    <name evidence="2" type="ORF">H1Z61_05675</name>
</gene>
<proteinExistence type="predicted"/>
<dbReference type="RefSeq" id="WP_163240988.1">
    <property type="nucleotide sequence ID" value="NZ_CP082780.1"/>
</dbReference>
<dbReference type="EMBL" id="JAAIWN010000009">
    <property type="protein sequence ID" value="NEY81012.1"/>
    <property type="molecule type" value="Genomic_DNA"/>
</dbReference>